<dbReference type="KEGG" id="mku:I2456_16770"/>
<accession>A0AAX1J6R7</accession>
<evidence type="ECO:0008006" key="3">
    <source>
        <dbReference type="Google" id="ProtNLM"/>
    </source>
</evidence>
<dbReference type="EMBL" id="CP065047">
    <property type="protein sequence ID" value="QPI36195.1"/>
    <property type="molecule type" value="Genomic_DNA"/>
</dbReference>
<evidence type="ECO:0000313" key="1">
    <source>
        <dbReference type="EMBL" id="QPI36195.1"/>
    </source>
</evidence>
<sequence>MTFTPVAAVLMICGPSDTQQQAQLVRDVIGKWNSAHAQDEGVVFIPKHYSTDTVAIYREGSDGQLIINEQIAAGSDLFICLFMHRLGSPTPRNKYSASVEEVELGNAKGPHIYFWGGDVPAEIANNAERLAERERLRQFRASMESEGGGKGLYGIFRTNDELATHVERALWLDARRIKRERREGEVSDANFQPAEYERERFQHRSTASTMTVADNRRATVNQVSNATDDAGVDLSKQGSAMVTSESTSPNPHHSRWVSVIRTGSGDVHRLVRGTQGTVFATSRHRPSVGEDWVRISPDARAVGVLHAGHLRISWVSRSGELEPWKPAPMSFADSADTTGLLALARSGRTCVMCVLSDVASTYVVQVWPSGQVRRVRELCSAPVFDAVLWEDRALLIRVNNDQKRTCDAFPLLTDILAIDAAFSGDSLCVVAIGEDSDGMASIHANGQPAAEVPGPAQAIGLVHETDPHRPPSVMAVLNMDKLDLRDLSIVEDWSTENWL</sequence>
<organism evidence="1 2">
    <name type="scientific">Mycobacterium kubicae</name>
    <dbReference type="NCBI Taxonomy" id="120959"/>
    <lineage>
        <taxon>Bacteria</taxon>
        <taxon>Bacillati</taxon>
        <taxon>Actinomycetota</taxon>
        <taxon>Actinomycetes</taxon>
        <taxon>Mycobacteriales</taxon>
        <taxon>Mycobacteriaceae</taxon>
        <taxon>Mycobacterium</taxon>
        <taxon>Mycobacterium simiae complex</taxon>
    </lineage>
</organism>
<reference evidence="1" key="1">
    <citation type="submission" date="2020-11" db="EMBL/GenBank/DDBJ databases">
        <title>Intraspecies plasmid and genomic variation of Mycobacterium kubicae revealed by the complete genome sequences of two clinical isolates.</title>
        <authorList>
            <person name="Hendrix J.R."/>
            <person name="Epperson L.E."/>
            <person name="Honda J.R."/>
            <person name="Strong M."/>
        </authorList>
    </citation>
    <scope>NUCLEOTIDE SEQUENCE</scope>
    <source>
        <strain evidence="1">JCM 13573</strain>
    </source>
</reference>
<dbReference type="AlphaFoldDB" id="A0AAX1J6R7"/>
<name>A0AAX1J6R7_9MYCO</name>
<proteinExistence type="predicted"/>
<dbReference type="RefSeq" id="WP_085075178.1">
    <property type="nucleotide sequence ID" value="NZ_BLKU01000005.1"/>
</dbReference>
<gene>
    <name evidence="1" type="ORF">I2456_16770</name>
</gene>
<evidence type="ECO:0000313" key="2">
    <source>
        <dbReference type="Proteomes" id="UP000663583"/>
    </source>
</evidence>
<protein>
    <recommendedName>
        <fullName evidence="3">DUF4062 domain-containing protein</fullName>
    </recommendedName>
</protein>
<dbReference type="Proteomes" id="UP000663583">
    <property type="component" value="Chromosome"/>
</dbReference>